<feature type="binding site" evidence="9">
    <location>
        <position position="222"/>
    </location>
    <ligand>
        <name>FMN</name>
        <dbReference type="ChEBI" id="CHEBI:58210"/>
    </ligand>
</feature>
<evidence type="ECO:0000256" key="9">
    <source>
        <dbReference type="HAMAP-Rule" id="MF_00224"/>
    </source>
</evidence>
<keyword evidence="6 9" id="KW-0288">FMN</keyword>
<dbReference type="HAMAP" id="MF_00224">
    <property type="entry name" value="DHO_dh_type1"/>
    <property type="match status" value="1"/>
</dbReference>
<dbReference type="PROSITE" id="PS00911">
    <property type="entry name" value="DHODEHASE_1"/>
    <property type="match status" value="1"/>
</dbReference>
<accession>A0A7V3NVT4</accession>
<comment type="cofactor">
    <cofactor evidence="9">
        <name>FMN</name>
        <dbReference type="ChEBI" id="CHEBI:58210"/>
    </cofactor>
    <text evidence="9">Binds 1 FMN per subunit.</text>
</comment>
<comment type="caution">
    <text evidence="11">The sequence shown here is derived from an EMBL/GenBank/DDBJ whole genome shotgun (WGS) entry which is preliminary data.</text>
</comment>
<comment type="similarity">
    <text evidence="3 9">Belongs to the dihydroorotate dehydrogenase family. Type 1 subfamily.</text>
</comment>
<comment type="subcellular location">
    <subcellularLocation>
        <location evidence="1 9">Cytoplasm</location>
    </subcellularLocation>
</comment>
<feature type="binding site" evidence="9">
    <location>
        <begin position="249"/>
        <end position="250"/>
    </location>
    <ligand>
        <name>FMN</name>
        <dbReference type="ChEBI" id="CHEBI:58210"/>
    </ligand>
</feature>
<evidence type="ECO:0000256" key="6">
    <source>
        <dbReference type="ARBA" id="ARBA00022643"/>
    </source>
</evidence>
<keyword evidence="8 9" id="KW-0560">Oxidoreductase</keyword>
<keyword evidence="4 9" id="KW-0963">Cytoplasm</keyword>
<dbReference type="Gene3D" id="3.20.20.70">
    <property type="entry name" value="Aldolase class I"/>
    <property type="match status" value="1"/>
</dbReference>
<dbReference type="GO" id="GO:0006207">
    <property type="term" value="P:'de novo' pyrimidine nucleobase biosynthetic process"/>
    <property type="evidence" value="ECO:0007669"/>
    <property type="project" value="InterPro"/>
</dbReference>
<evidence type="ECO:0000256" key="2">
    <source>
        <dbReference type="ARBA" id="ARBA00004725"/>
    </source>
</evidence>
<feature type="active site" description="Nucleophile" evidence="9">
    <location>
        <position position="135"/>
    </location>
</feature>
<evidence type="ECO:0000256" key="3">
    <source>
        <dbReference type="ARBA" id="ARBA00008008"/>
    </source>
</evidence>
<feature type="binding site" evidence="9">
    <location>
        <position position="104"/>
    </location>
    <ligand>
        <name>FMN</name>
        <dbReference type="ChEBI" id="CHEBI:58210"/>
    </ligand>
</feature>
<dbReference type="InterPro" id="IPR001295">
    <property type="entry name" value="Dihydroorotate_DH_CS"/>
</dbReference>
<feature type="binding site" evidence="9">
    <location>
        <begin position="74"/>
        <end position="78"/>
    </location>
    <ligand>
        <name>substrate</name>
    </ligand>
</feature>
<keyword evidence="5 9" id="KW-0285">Flavoprotein</keyword>
<comment type="function">
    <text evidence="9">Catalyzes the conversion of dihydroorotate to orotate.</text>
</comment>
<feature type="binding site" evidence="9">
    <location>
        <begin position="197"/>
        <end position="198"/>
    </location>
    <ligand>
        <name>substrate</name>
    </ligand>
</feature>
<evidence type="ECO:0000256" key="4">
    <source>
        <dbReference type="ARBA" id="ARBA00022490"/>
    </source>
</evidence>
<feature type="binding site" evidence="9">
    <location>
        <position position="50"/>
    </location>
    <ligand>
        <name>substrate</name>
    </ligand>
</feature>
<feature type="binding site" evidence="9">
    <location>
        <begin position="271"/>
        <end position="272"/>
    </location>
    <ligand>
        <name>FMN</name>
        <dbReference type="ChEBI" id="CHEBI:58210"/>
    </ligand>
</feature>
<name>A0A7V3NVT4_UNCW3</name>
<proteinExistence type="inferred from homology"/>
<dbReference type="UniPathway" id="UPA00070"/>
<dbReference type="EMBL" id="DTGD01000257">
    <property type="protein sequence ID" value="HGB36614.1"/>
    <property type="molecule type" value="Genomic_DNA"/>
</dbReference>
<evidence type="ECO:0000256" key="1">
    <source>
        <dbReference type="ARBA" id="ARBA00004496"/>
    </source>
</evidence>
<comment type="pathway">
    <text evidence="2 9">Pyrimidine metabolism; UMP biosynthesis via de novo pathway.</text>
</comment>
<evidence type="ECO:0000313" key="11">
    <source>
        <dbReference type="EMBL" id="HGB36614.1"/>
    </source>
</evidence>
<evidence type="ECO:0000256" key="8">
    <source>
        <dbReference type="ARBA" id="ARBA00023002"/>
    </source>
</evidence>
<comment type="catalytic activity">
    <reaction evidence="9">
        <text>(S)-dihydroorotate + A = orotate + AH2</text>
        <dbReference type="Rhea" id="RHEA:18073"/>
        <dbReference type="ChEBI" id="CHEBI:13193"/>
        <dbReference type="ChEBI" id="CHEBI:17499"/>
        <dbReference type="ChEBI" id="CHEBI:30839"/>
        <dbReference type="ChEBI" id="CHEBI:30864"/>
    </reaction>
</comment>
<dbReference type="PANTHER" id="PTHR48109">
    <property type="entry name" value="DIHYDROOROTATE DEHYDROGENASE (QUINONE), MITOCHONDRIAL-RELATED"/>
    <property type="match status" value="1"/>
</dbReference>
<dbReference type="AlphaFoldDB" id="A0A7V3NVT4"/>
<dbReference type="PROSITE" id="PS00912">
    <property type="entry name" value="DHODEHASE_2"/>
    <property type="match status" value="1"/>
</dbReference>
<dbReference type="PIRSF" id="PIRSF000164">
    <property type="entry name" value="DHO_oxidase"/>
    <property type="match status" value="1"/>
</dbReference>
<feature type="binding site" evidence="9">
    <location>
        <position position="26"/>
    </location>
    <ligand>
        <name>FMN</name>
        <dbReference type="ChEBI" id="CHEBI:58210"/>
    </ligand>
</feature>
<dbReference type="PANTHER" id="PTHR48109:SF1">
    <property type="entry name" value="DIHYDROOROTATE DEHYDROGENASE (FUMARATE)"/>
    <property type="match status" value="1"/>
</dbReference>
<dbReference type="InterPro" id="IPR024920">
    <property type="entry name" value="Dihydroorotate_DH_1"/>
</dbReference>
<evidence type="ECO:0000259" key="10">
    <source>
        <dbReference type="Pfam" id="PF01180"/>
    </source>
</evidence>
<dbReference type="Pfam" id="PF01180">
    <property type="entry name" value="DHO_dh"/>
    <property type="match status" value="1"/>
</dbReference>
<dbReference type="GO" id="GO:0004152">
    <property type="term" value="F:dihydroorotate dehydrogenase activity"/>
    <property type="evidence" value="ECO:0007669"/>
    <property type="project" value="UniProtKB-UniRule"/>
</dbReference>
<dbReference type="NCBIfam" id="NF005574">
    <property type="entry name" value="PRK07259.1"/>
    <property type="match status" value="1"/>
</dbReference>
<dbReference type="GO" id="GO:0044205">
    <property type="term" value="P:'de novo' UMP biosynthetic process"/>
    <property type="evidence" value="ECO:0007669"/>
    <property type="project" value="UniProtKB-UniRule"/>
</dbReference>
<evidence type="ECO:0000256" key="7">
    <source>
        <dbReference type="ARBA" id="ARBA00022975"/>
    </source>
</evidence>
<dbReference type="SUPFAM" id="SSF51395">
    <property type="entry name" value="FMN-linked oxidoreductases"/>
    <property type="match status" value="1"/>
</dbReference>
<feature type="binding site" evidence="9">
    <location>
        <begin position="50"/>
        <end position="51"/>
    </location>
    <ligand>
        <name>FMN</name>
        <dbReference type="ChEBI" id="CHEBI:58210"/>
    </ligand>
</feature>
<reference evidence="11" key="1">
    <citation type="journal article" date="2020" name="mSystems">
        <title>Genome- and Community-Level Interaction Insights into Carbon Utilization and Element Cycling Functions of Hydrothermarchaeota in Hydrothermal Sediment.</title>
        <authorList>
            <person name="Zhou Z."/>
            <person name="Liu Y."/>
            <person name="Xu W."/>
            <person name="Pan J."/>
            <person name="Luo Z.H."/>
            <person name="Li M."/>
        </authorList>
    </citation>
    <scope>NUCLEOTIDE SEQUENCE [LARGE SCALE GENOMIC DNA]</scope>
    <source>
        <strain evidence="11">SpSt-754</strain>
    </source>
</reference>
<feature type="binding site" evidence="9">
    <location>
        <position position="132"/>
    </location>
    <ligand>
        <name>substrate</name>
    </ligand>
</feature>
<dbReference type="GO" id="GO:0005737">
    <property type="term" value="C:cytoplasm"/>
    <property type="evidence" value="ECO:0007669"/>
    <property type="project" value="UniProtKB-SubCell"/>
</dbReference>
<dbReference type="InterPro" id="IPR013785">
    <property type="entry name" value="Aldolase_TIM"/>
</dbReference>
<dbReference type="InterPro" id="IPR012135">
    <property type="entry name" value="Dihydroorotate_DH_1_2"/>
</dbReference>
<gene>
    <name evidence="9" type="primary">pyrD</name>
    <name evidence="11" type="ORF">ENV38_06900</name>
</gene>
<feature type="binding site" evidence="9">
    <location>
        <position position="132"/>
    </location>
    <ligand>
        <name>FMN</name>
        <dbReference type="ChEBI" id="CHEBI:58210"/>
    </ligand>
</feature>
<comment type="caution">
    <text evidence="9">Lacks conserved residue(s) required for the propagation of feature annotation.</text>
</comment>
<keyword evidence="7 9" id="KW-0665">Pyrimidine biosynthesis</keyword>
<dbReference type="InterPro" id="IPR005720">
    <property type="entry name" value="Dihydroorotate_DH_cat"/>
</dbReference>
<protein>
    <recommendedName>
        <fullName evidence="9">Dihydroorotate dehydrogenase</fullName>
        <shortName evidence="9">DHOD</shortName>
        <shortName evidence="9">DHODase</shortName>
        <shortName evidence="9">DHOdehase</shortName>
        <ecNumber evidence="9">1.3.-.-</ecNumber>
    </recommendedName>
</protein>
<organism evidence="11">
    <name type="scientific">candidate division WOR-3 bacterium</name>
    <dbReference type="NCBI Taxonomy" id="2052148"/>
    <lineage>
        <taxon>Bacteria</taxon>
        <taxon>Bacteria division WOR-3</taxon>
    </lineage>
</organism>
<feature type="binding site" evidence="9">
    <location>
        <position position="170"/>
    </location>
    <ligand>
        <name>FMN</name>
        <dbReference type="ChEBI" id="CHEBI:58210"/>
    </ligand>
</feature>
<dbReference type="EC" id="1.3.-.-" evidence="9"/>
<evidence type="ECO:0000256" key="5">
    <source>
        <dbReference type="ARBA" id="ARBA00022630"/>
    </source>
</evidence>
<dbReference type="InterPro" id="IPR050074">
    <property type="entry name" value="DHO_dehydrogenase"/>
</dbReference>
<feature type="domain" description="Dihydroorotate dehydrogenase catalytic" evidence="10">
    <location>
        <begin position="9"/>
        <end position="292"/>
    </location>
</feature>
<sequence length="311" mass="34595">MKEANRGLLRVNFSGIEFETPFLPASGTFGYGAEPGNFKAVQCFGGLVTKGLSYKKREGNPPPRIKETPCGLINSIGLENPGIEEFIESILPEMISFGKPIIVNLAGHDEREFLLMTERLNPFKEIVAYEINISCPNVSKGGLEFFKDKKVLKSLLRKIAEISEKVNIVKIPPDIFNYEELVDLLLSEGFRNITVANTYPAMVLDIENLDFYFDRKSGGLSGPAIFPLTLRLVYEIAKKYKEINIIASGGVVSYVEAIQYFLVGAKLVEIGSGNFIDPNIVCKIKVDLENYLFSKGFSSISEVIGRLLKFQ</sequence>